<dbReference type="InterPro" id="IPR005801">
    <property type="entry name" value="ADC_synthase"/>
</dbReference>
<dbReference type="GO" id="GO:0009697">
    <property type="term" value="P:salicylic acid biosynthetic process"/>
    <property type="evidence" value="ECO:0007669"/>
    <property type="project" value="TreeGrafter"/>
</dbReference>
<protein>
    <recommendedName>
        <fullName evidence="3">isochorismate synthase</fullName>
        <ecNumber evidence="3">5.4.4.2</ecNumber>
    </recommendedName>
    <alternativeName>
        <fullName evidence="5">Isochorismate mutase</fullName>
    </alternativeName>
</protein>
<name>A0A9D2WNM8_9FIRM</name>
<evidence type="ECO:0000313" key="8">
    <source>
        <dbReference type="Proteomes" id="UP000798488"/>
    </source>
</evidence>
<dbReference type="PANTHER" id="PTHR42839:SF1">
    <property type="entry name" value="ISOCHORISMATE SYNTHASE MENF"/>
    <property type="match status" value="1"/>
</dbReference>
<comment type="similarity">
    <text evidence="2">Belongs to the isochorismate synthase family.</text>
</comment>
<gene>
    <name evidence="7" type="primary">pchA</name>
    <name evidence="7" type="ORF">SPSYN_02632</name>
</gene>
<sequence length="387" mass="44401">MLYQQKELHLKDALSFWQSFKHEERVFFYNPLEQKLIIGARRLKALHEGASYLQFPYVFSTRTFFPTVKEQKWAGLGNETIAFANYLVVMDGKQILYSYKDCFLGWDNIQEQEPTSRSHVYEMMTDDYGDWQELFNNVQQEIMLGKVKKVVISREMKIACNTSVSVESVLKNLLEKNPNSFVFAYYKEGKTFIGATPEVLVCKEKEQVISHALAGTILRSEPGQDEKQKNLLLNDPKNRHEHQVVLDYITSVMKRFSDEVIVGETTTLTLKNLHHLKTCIKAKSDDNSSLQDWVERLHPTPALGGYPVREALEIISRYETHERGLYAAPIGMINEHGDGIFVVGIRSALIDKNMVYAYAGCGIVEKSECAQEYLESNNKMKSILESL</sequence>
<dbReference type="Gene3D" id="3.60.120.10">
    <property type="entry name" value="Anthranilate synthase"/>
    <property type="match status" value="1"/>
</dbReference>
<proteinExistence type="inferred from homology"/>
<evidence type="ECO:0000256" key="4">
    <source>
        <dbReference type="ARBA" id="ARBA00023235"/>
    </source>
</evidence>
<evidence type="ECO:0000256" key="2">
    <source>
        <dbReference type="ARBA" id="ARBA00005297"/>
    </source>
</evidence>
<dbReference type="GO" id="GO:0008909">
    <property type="term" value="F:isochorismate synthase activity"/>
    <property type="evidence" value="ECO:0007669"/>
    <property type="project" value="UniProtKB-EC"/>
</dbReference>
<dbReference type="SUPFAM" id="SSF56322">
    <property type="entry name" value="ADC synthase"/>
    <property type="match status" value="1"/>
</dbReference>
<dbReference type="AlphaFoldDB" id="A0A9D2WNM8"/>
<dbReference type="RefSeq" id="WP_161822912.1">
    <property type="nucleotide sequence ID" value="NZ_LSRS01000006.1"/>
</dbReference>
<evidence type="ECO:0000256" key="3">
    <source>
        <dbReference type="ARBA" id="ARBA00012824"/>
    </source>
</evidence>
<dbReference type="Pfam" id="PF00425">
    <property type="entry name" value="Chorismate_bind"/>
    <property type="match status" value="1"/>
</dbReference>
<dbReference type="InterPro" id="IPR015890">
    <property type="entry name" value="Chorismate_C"/>
</dbReference>
<dbReference type="PANTHER" id="PTHR42839">
    <property type="entry name" value="ISOCHORISMATE SYNTHASE ENTC"/>
    <property type="match status" value="1"/>
</dbReference>
<accession>A0A9D2WNM8</accession>
<dbReference type="EMBL" id="LSRS01000006">
    <property type="protein sequence ID" value="KAF1084228.1"/>
    <property type="molecule type" value="Genomic_DNA"/>
</dbReference>
<comment type="catalytic activity">
    <reaction evidence="1">
        <text>chorismate = isochorismate</text>
        <dbReference type="Rhea" id="RHEA:18985"/>
        <dbReference type="ChEBI" id="CHEBI:29748"/>
        <dbReference type="ChEBI" id="CHEBI:29780"/>
        <dbReference type="EC" id="5.4.4.2"/>
    </reaction>
</comment>
<keyword evidence="4 7" id="KW-0413">Isomerase</keyword>
<organism evidence="7 8">
    <name type="scientific">Sporotomaculum syntrophicum</name>
    <dbReference type="NCBI Taxonomy" id="182264"/>
    <lineage>
        <taxon>Bacteria</taxon>
        <taxon>Bacillati</taxon>
        <taxon>Bacillota</taxon>
        <taxon>Clostridia</taxon>
        <taxon>Eubacteriales</taxon>
        <taxon>Desulfallaceae</taxon>
        <taxon>Sporotomaculum</taxon>
    </lineage>
</organism>
<feature type="domain" description="Chorismate-utilising enzyme C-terminal" evidence="6">
    <location>
        <begin position="130"/>
        <end position="379"/>
    </location>
</feature>
<evidence type="ECO:0000256" key="5">
    <source>
        <dbReference type="ARBA" id="ARBA00041564"/>
    </source>
</evidence>
<dbReference type="InterPro" id="IPR004561">
    <property type="entry name" value="IsoChor_synthase"/>
</dbReference>
<evidence type="ECO:0000259" key="6">
    <source>
        <dbReference type="Pfam" id="PF00425"/>
    </source>
</evidence>
<dbReference type="NCBIfam" id="TIGR00543">
    <property type="entry name" value="isochor_syn"/>
    <property type="match status" value="1"/>
</dbReference>
<evidence type="ECO:0000313" key="7">
    <source>
        <dbReference type="EMBL" id="KAF1084228.1"/>
    </source>
</evidence>
<reference evidence="7" key="1">
    <citation type="submission" date="2016-02" db="EMBL/GenBank/DDBJ databases">
        <title>Draft Genome Sequence of Sporotomaculum syntrophicum Strain FB, a Syntrophic Benzoate Degrader.</title>
        <authorList>
            <person name="Nobu M.K."/>
            <person name="Narihiro T."/>
            <person name="Qiu Y.-L."/>
            <person name="Ohashi A."/>
            <person name="Liu W.-T."/>
            <person name="Yuji S."/>
        </authorList>
    </citation>
    <scope>NUCLEOTIDE SEQUENCE</scope>
    <source>
        <strain evidence="7">FB</strain>
    </source>
</reference>
<dbReference type="OrthoDB" id="9803598at2"/>
<dbReference type="Proteomes" id="UP000798488">
    <property type="component" value="Unassembled WGS sequence"/>
</dbReference>
<comment type="caution">
    <text evidence="7">The sequence shown here is derived from an EMBL/GenBank/DDBJ whole genome shotgun (WGS) entry which is preliminary data.</text>
</comment>
<keyword evidence="8" id="KW-1185">Reference proteome</keyword>
<dbReference type="EC" id="5.4.4.2" evidence="3"/>
<evidence type="ECO:0000256" key="1">
    <source>
        <dbReference type="ARBA" id="ARBA00000799"/>
    </source>
</evidence>